<dbReference type="EMBL" id="CP064654">
    <property type="protein sequence ID" value="QPC98886.1"/>
    <property type="molecule type" value="Genomic_DNA"/>
</dbReference>
<feature type="transmembrane region" description="Helical" evidence="3">
    <location>
        <begin position="261"/>
        <end position="279"/>
    </location>
</feature>
<evidence type="ECO:0000256" key="1">
    <source>
        <dbReference type="ARBA" id="ARBA00012528"/>
    </source>
</evidence>
<protein>
    <recommendedName>
        <fullName evidence="1">diguanylate cyclase</fullName>
        <ecNumber evidence="1">2.7.7.65</ecNumber>
    </recommendedName>
</protein>
<feature type="transmembrane region" description="Helical" evidence="3">
    <location>
        <begin position="320"/>
        <end position="342"/>
    </location>
</feature>
<dbReference type="GO" id="GO:0052621">
    <property type="term" value="F:diguanylate cyclase activity"/>
    <property type="evidence" value="ECO:0007669"/>
    <property type="project" value="UniProtKB-EC"/>
</dbReference>
<dbReference type="RefSeq" id="WP_200981891.1">
    <property type="nucleotide sequence ID" value="NZ_CP064654.1"/>
</dbReference>
<evidence type="ECO:0000259" key="5">
    <source>
        <dbReference type="PROSITE" id="PS50887"/>
    </source>
</evidence>
<dbReference type="EC" id="2.7.7.65" evidence="1"/>
<dbReference type="Gene3D" id="3.30.70.270">
    <property type="match status" value="1"/>
</dbReference>
<comment type="catalytic activity">
    <reaction evidence="2">
        <text>2 GTP = 3',3'-c-di-GMP + 2 diphosphate</text>
        <dbReference type="Rhea" id="RHEA:24898"/>
        <dbReference type="ChEBI" id="CHEBI:33019"/>
        <dbReference type="ChEBI" id="CHEBI:37565"/>
        <dbReference type="ChEBI" id="CHEBI:58805"/>
        <dbReference type="EC" id="2.7.7.65"/>
    </reaction>
</comment>
<dbReference type="KEGG" id="qso:IRL76_13825"/>
<dbReference type="PANTHER" id="PTHR45138">
    <property type="entry name" value="REGULATORY COMPONENTS OF SENSORY TRANSDUCTION SYSTEM"/>
    <property type="match status" value="1"/>
</dbReference>
<feature type="transmembrane region" description="Helical" evidence="3">
    <location>
        <begin position="354"/>
        <end position="374"/>
    </location>
</feature>
<accession>A0A7S8F4B4</accession>
<feature type="transmembrane region" description="Helical" evidence="3">
    <location>
        <begin position="161"/>
        <end position="182"/>
    </location>
</feature>
<keyword evidence="3" id="KW-0472">Membrane</keyword>
<dbReference type="InterPro" id="IPR000160">
    <property type="entry name" value="GGDEF_dom"/>
</dbReference>
<reference evidence="6 7" key="1">
    <citation type="submission" date="2020-11" db="EMBL/GenBank/DDBJ databases">
        <title>The genome sequence of Erythrobacter sp. 6D36.</title>
        <authorList>
            <person name="Liu Y."/>
        </authorList>
    </citation>
    <scope>NUCLEOTIDE SEQUENCE [LARGE SCALE GENOMIC DNA]</scope>
    <source>
        <strain evidence="6 7">6D36</strain>
    </source>
</reference>
<dbReference type="Proteomes" id="UP000594459">
    <property type="component" value="Chromosome"/>
</dbReference>
<dbReference type="InterPro" id="IPR043128">
    <property type="entry name" value="Rev_trsase/Diguanyl_cyclase"/>
</dbReference>
<evidence type="ECO:0000256" key="3">
    <source>
        <dbReference type="SAM" id="Phobius"/>
    </source>
</evidence>
<dbReference type="PROSITE" id="PS50887">
    <property type="entry name" value="GGDEF"/>
    <property type="match status" value="1"/>
</dbReference>
<sequence>MLAFIAGFFVVAGPAAAEGGFAPASVCHISGSRDLQFADALQKPDSWTCNSDKYEFKQQRHIVRLDLAHRTVADGNPHYAEFERYEFDRLTVTLVNEEGRAVSRSYGFTDTWLGASSLQSMVELPEIRGRATALVFTLDGGKWPEALAAAELVDRPSVPPIAGLIHLYAALICGLLLTPILFDLGYFRALREPFPLWHALFCAMAFVQTASVSGLIPLMSSIDFKTELYITYMSVDVMIAATMLFASNFIEPAALGRRGRLALLAIAPLALANGISTTFFPELFGKWIDHAYFGAYILMLGTYFVVLGRAWKRGSLMAPYLILGFAPFTSIIVAQFASILWFPTSYTFDETWPQNIALLFEVVATALAVADRFIAIKRERDQAVDEARTLEALSEHDQLTGLLNRRALEARYETLVEEGFSAMAVLDIDHFKSINDQHGHPIGDAVLRCTGEALQGGAARDLVAFRIGGEEFLLLLRGIDARERAEALRRAVTVRTLAHIGGLDRPVTASMGFLDFSQVRNEAGVDFDALYTRVDQLLYDAKCAGRNRMAADKLELFEPEFDEDGGSTAAVA</sequence>
<dbReference type="PANTHER" id="PTHR45138:SF9">
    <property type="entry name" value="DIGUANYLATE CYCLASE DGCM-RELATED"/>
    <property type="match status" value="1"/>
</dbReference>
<evidence type="ECO:0000313" key="7">
    <source>
        <dbReference type="Proteomes" id="UP000594459"/>
    </source>
</evidence>
<dbReference type="InterPro" id="IPR050469">
    <property type="entry name" value="Diguanylate_Cyclase"/>
</dbReference>
<dbReference type="GO" id="GO:0043709">
    <property type="term" value="P:cell adhesion involved in single-species biofilm formation"/>
    <property type="evidence" value="ECO:0007669"/>
    <property type="project" value="TreeGrafter"/>
</dbReference>
<evidence type="ECO:0000256" key="4">
    <source>
        <dbReference type="SAM" id="SignalP"/>
    </source>
</evidence>
<keyword evidence="3" id="KW-0812">Transmembrane</keyword>
<dbReference type="InterPro" id="IPR029787">
    <property type="entry name" value="Nucleotide_cyclase"/>
</dbReference>
<organism evidence="6 7">
    <name type="scientific">Qipengyuania soli</name>
    <dbReference type="NCBI Taxonomy" id="2782568"/>
    <lineage>
        <taxon>Bacteria</taxon>
        <taxon>Pseudomonadati</taxon>
        <taxon>Pseudomonadota</taxon>
        <taxon>Alphaproteobacteria</taxon>
        <taxon>Sphingomonadales</taxon>
        <taxon>Erythrobacteraceae</taxon>
        <taxon>Qipengyuania</taxon>
    </lineage>
</organism>
<feature type="transmembrane region" description="Helical" evidence="3">
    <location>
        <begin position="228"/>
        <end position="249"/>
    </location>
</feature>
<dbReference type="GO" id="GO:1902201">
    <property type="term" value="P:negative regulation of bacterial-type flagellum-dependent cell motility"/>
    <property type="evidence" value="ECO:0007669"/>
    <property type="project" value="TreeGrafter"/>
</dbReference>
<feature type="transmembrane region" description="Helical" evidence="3">
    <location>
        <begin position="194"/>
        <end position="216"/>
    </location>
</feature>
<evidence type="ECO:0000256" key="2">
    <source>
        <dbReference type="ARBA" id="ARBA00034247"/>
    </source>
</evidence>
<dbReference type="InterPro" id="IPR011623">
    <property type="entry name" value="7TMR_DISM_rcpt_extracell_dom1"/>
</dbReference>
<evidence type="ECO:0000313" key="6">
    <source>
        <dbReference type="EMBL" id="QPC98886.1"/>
    </source>
</evidence>
<feature type="transmembrane region" description="Helical" evidence="3">
    <location>
        <begin position="291"/>
        <end position="308"/>
    </location>
</feature>
<dbReference type="AlphaFoldDB" id="A0A7S8F4B4"/>
<keyword evidence="7" id="KW-1185">Reference proteome</keyword>
<gene>
    <name evidence="6" type="ORF">IRL76_13825</name>
</gene>
<feature type="chain" id="PRO_5032266967" description="diguanylate cyclase" evidence="4">
    <location>
        <begin position="18"/>
        <end position="572"/>
    </location>
</feature>
<name>A0A7S8F4B4_9SPHN</name>
<dbReference type="Pfam" id="PF07695">
    <property type="entry name" value="7TMR-DISM_7TM"/>
    <property type="match status" value="1"/>
</dbReference>
<keyword evidence="4" id="KW-0732">Signal</keyword>
<feature type="signal peptide" evidence="4">
    <location>
        <begin position="1"/>
        <end position="17"/>
    </location>
</feature>
<dbReference type="SUPFAM" id="SSF55073">
    <property type="entry name" value="Nucleotide cyclase"/>
    <property type="match status" value="1"/>
</dbReference>
<dbReference type="CDD" id="cd01949">
    <property type="entry name" value="GGDEF"/>
    <property type="match status" value="1"/>
</dbReference>
<feature type="domain" description="GGDEF" evidence="5">
    <location>
        <begin position="419"/>
        <end position="554"/>
    </location>
</feature>
<keyword evidence="3" id="KW-1133">Transmembrane helix</keyword>
<proteinExistence type="predicted"/>
<dbReference type="SMART" id="SM00267">
    <property type="entry name" value="GGDEF"/>
    <property type="match status" value="1"/>
</dbReference>
<dbReference type="Pfam" id="PF00990">
    <property type="entry name" value="GGDEF"/>
    <property type="match status" value="1"/>
</dbReference>
<dbReference type="NCBIfam" id="TIGR00254">
    <property type="entry name" value="GGDEF"/>
    <property type="match status" value="1"/>
</dbReference>
<dbReference type="GO" id="GO:0005886">
    <property type="term" value="C:plasma membrane"/>
    <property type="evidence" value="ECO:0007669"/>
    <property type="project" value="TreeGrafter"/>
</dbReference>